<dbReference type="PROSITE" id="PS01099">
    <property type="entry name" value="COMPLEX1_24K"/>
    <property type="match status" value="1"/>
</dbReference>
<dbReference type="GO" id="GO:0051537">
    <property type="term" value="F:2 iron, 2 sulfur cluster binding"/>
    <property type="evidence" value="ECO:0007669"/>
    <property type="project" value="UniProtKB-KW"/>
</dbReference>
<dbReference type="Gene3D" id="3.40.30.10">
    <property type="entry name" value="Glutaredoxin"/>
    <property type="match status" value="1"/>
</dbReference>
<dbReference type="InterPro" id="IPR002023">
    <property type="entry name" value="NuoE-like"/>
</dbReference>
<dbReference type="EMBL" id="QGLE01000002">
    <property type="protein sequence ID" value="PWR24905.1"/>
    <property type="molecule type" value="Genomic_DNA"/>
</dbReference>
<name>A0A317EI50_9PROT</name>
<dbReference type="AlphaFoldDB" id="A0A317EI50"/>
<dbReference type="NCBIfam" id="NF004638">
    <property type="entry name" value="PRK05988.1"/>
    <property type="match status" value="1"/>
</dbReference>
<keyword evidence="3 7" id="KW-0479">Metal-binding</keyword>
<accession>A0A317EI50</accession>
<comment type="similarity">
    <text evidence="1">Belongs to the complex I 24 kDa subunit family.</text>
</comment>
<evidence type="ECO:0000313" key="8">
    <source>
        <dbReference type="EMBL" id="PWR24905.1"/>
    </source>
</evidence>
<keyword evidence="2 7" id="KW-0001">2Fe-2S</keyword>
<keyword evidence="5 7" id="KW-0411">Iron-sulfur</keyword>
<feature type="binding site" evidence="7">
    <location>
        <position position="133"/>
    </location>
    <ligand>
        <name>[2Fe-2S] cluster</name>
        <dbReference type="ChEBI" id="CHEBI:190135"/>
    </ligand>
</feature>
<comment type="cofactor">
    <cofactor evidence="6">
        <name>[2Fe-2S] cluster</name>
        <dbReference type="ChEBI" id="CHEBI:190135"/>
    </cofactor>
</comment>
<proteinExistence type="inferred from homology"/>
<dbReference type="InterPro" id="IPR028431">
    <property type="entry name" value="NADP_DH_HndA-like"/>
</dbReference>
<organism evidence="8 9">
    <name type="scientific">Zavarzinia aquatilis</name>
    <dbReference type="NCBI Taxonomy" id="2211142"/>
    <lineage>
        <taxon>Bacteria</taxon>
        <taxon>Pseudomonadati</taxon>
        <taxon>Pseudomonadota</taxon>
        <taxon>Alphaproteobacteria</taxon>
        <taxon>Rhodospirillales</taxon>
        <taxon>Zavarziniaceae</taxon>
        <taxon>Zavarzinia</taxon>
    </lineage>
</organism>
<evidence type="ECO:0000256" key="5">
    <source>
        <dbReference type="ARBA" id="ARBA00023014"/>
    </source>
</evidence>
<keyword evidence="9" id="KW-1185">Reference proteome</keyword>
<dbReference type="OrthoDB" id="9807941at2"/>
<evidence type="ECO:0000313" key="9">
    <source>
        <dbReference type="Proteomes" id="UP000245461"/>
    </source>
</evidence>
<dbReference type="PIRSF" id="PIRSF000216">
    <property type="entry name" value="NADH_DH_24kDa"/>
    <property type="match status" value="1"/>
</dbReference>
<dbReference type="GO" id="GO:0046872">
    <property type="term" value="F:metal ion binding"/>
    <property type="evidence" value="ECO:0007669"/>
    <property type="project" value="UniProtKB-KW"/>
</dbReference>
<dbReference type="InterPro" id="IPR041921">
    <property type="entry name" value="NuoE_N"/>
</dbReference>
<reference evidence="8 9" key="1">
    <citation type="submission" date="2018-05" db="EMBL/GenBank/DDBJ databases">
        <title>Zavarzinia sp. HR-AS.</title>
        <authorList>
            <person name="Lee Y."/>
            <person name="Jeon C.O."/>
        </authorList>
    </citation>
    <scope>NUCLEOTIDE SEQUENCE [LARGE SCALE GENOMIC DNA]</scope>
    <source>
        <strain evidence="8 9">HR-AS</strain>
    </source>
</reference>
<evidence type="ECO:0000256" key="6">
    <source>
        <dbReference type="ARBA" id="ARBA00034078"/>
    </source>
</evidence>
<dbReference type="InterPro" id="IPR036249">
    <property type="entry name" value="Thioredoxin-like_sf"/>
</dbReference>
<evidence type="ECO:0000256" key="4">
    <source>
        <dbReference type="ARBA" id="ARBA00023004"/>
    </source>
</evidence>
<dbReference type="Pfam" id="PF01257">
    <property type="entry name" value="2Fe-2S_thioredx"/>
    <property type="match status" value="1"/>
</dbReference>
<sequence>MAAKQSVNSANTNPVPRLAEIIAAHGHVAGPTLPTLHAIQAEFGHIPAEAIQMIADAENRSRAEIHGVVSFYHDYRETPAGRHVVKVCRAEACQAMGGEAVAAHVAERLGLGFGETAADGGVTLENVYCLGLCATAPAAQIDERPCGRLTPERADRLLAGLIR</sequence>
<comment type="caution">
    <text evidence="8">The sequence shown here is derived from an EMBL/GenBank/DDBJ whole genome shotgun (WGS) entry which is preliminary data.</text>
</comment>
<dbReference type="PANTHER" id="PTHR43342:SF1">
    <property type="entry name" value="BIFURCATING [FEFE] HYDROGENASE GAMMA SUBUNIT"/>
    <property type="match status" value="1"/>
</dbReference>
<dbReference type="PANTHER" id="PTHR43342">
    <property type="entry name" value="NADH-QUINONE OXIDOREDUCTASE, E SUBUNIT"/>
    <property type="match status" value="1"/>
</dbReference>
<feature type="binding site" evidence="7">
    <location>
        <position position="129"/>
    </location>
    <ligand>
        <name>[2Fe-2S] cluster</name>
        <dbReference type="ChEBI" id="CHEBI:190135"/>
    </ligand>
</feature>
<dbReference type="Gene3D" id="1.10.10.1590">
    <property type="entry name" value="NADH-quinone oxidoreductase subunit E"/>
    <property type="match status" value="1"/>
</dbReference>
<dbReference type="RefSeq" id="WP_109902816.1">
    <property type="nucleotide sequence ID" value="NZ_QGLE01000002.1"/>
</dbReference>
<dbReference type="GO" id="GO:0016491">
    <property type="term" value="F:oxidoreductase activity"/>
    <property type="evidence" value="ECO:0007669"/>
    <property type="project" value="InterPro"/>
</dbReference>
<gene>
    <name evidence="8" type="ORF">DKG74_03805</name>
</gene>
<evidence type="ECO:0000256" key="7">
    <source>
        <dbReference type="PIRSR" id="PIRSR000216-1"/>
    </source>
</evidence>
<dbReference type="SUPFAM" id="SSF52833">
    <property type="entry name" value="Thioredoxin-like"/>
    <property type="match status" value="1"/>
</dbReference>
<dbReference type="CDD" id="cd03081">
    <property type="entry name" value="TRX_Fd_NuoE_FDH_gamma"/>
    <property type="match status" value="1"/>
</dbReference>
<dbReference type="Proteomes" id="UP000245461">
    <property type="component" value="Unassembled WGS sequence"/>
</dbReference>
<keyword evidence="4 7" id="KW-0408">Iron</keyword>
<protein>
    <submittedName>
        <fullName evidence="8">Formate dehydrogenase subunit gamma</fullName>
    </submittedName>
</protein>
<feature type="binding site" evidence="7">
    <location>
        <position position="88"/>
    </location>
    <ligand>
        <name>[2Fe-2S] cluster</name>
        <dbReference type="ChEBI" id="CHEBI:190135"/>
    </ligand>
</feature>
<feature type="binding site" evidence="7">
    <location>
        <position position="93"/>
    </location>
    <ligand>
        <name>[2Fe-2S] cluster</name>
        <dbReference type="ChEBI" id="CHEBI:190135"/>
    </ligand>
</feature>
<evidence type="ECO:0000256" key="3">
    <source>
        <dbReference type="ARBA" id="ARBA00022723"/>
    </source>
</evidence>
<comment type="cofactor">
    <cofactor evidence="7">
        <name>[2Fe-2S] cluster</name>
        <dbReference type="ChEBI" id="CHEBI:190135"/>
    </cofactor>
    <text evidence="7">Binds 1 [2Fe-2S] cluster.</text>
</comment>
<evidence type="ECO:0000256" key="2">
    <source>
        <dbReference type="ARBA" id="ARBA00022714"/>
    </source>
</evidence>
<evidence type="ECO:0000256" key="1">
    <source>
        <dbReference type="ARBA" id="ARBA00010643"/>
    </source>
</evidence>